<dbReference type="Proteomes" id="UP000327362">
    <property type="component" value="Chromosome"/>
</dbReference>
<dbReference type="InterPro" id="IPR025110">
    <property type="entry name" value="AMP-bd_C"/>
</dbReference>
<dbReference type="SUPFAM" id="SSF56801">
    <property type="entry name" value="Acetyl-CoA synthetase-like"/>
    <property type="match status" value="1"/>
</dbReference>
<evidence type="ECO:0000313" key="4">
    <source>
        <dbReference type="EMBL" id="BBN48754.1"/>
    </source>
</evidence>
<reference evidence="4 5" key="1">
    <citation type="submission" date="2019-09" db="EMBL/GenBank/DDBJ databases">
        <title>Complete genome sequence of Mycobacterium avium subsp. hominissuis strain JP-H-1.</title>
        <authorList>
            <person name="Kinoshita Y."/>
            <person name="Niwa H."/>
            <person name="Uchida-Fujii E."/>
            <person name="Nukada T."/>
        </authorList>
    </citation>
    <scope>NUCLEOTIDE SEQUENCE [LARGE SCALE GENOMIC DNA]</scope>
    <source>
        <strain evidence="4 5">JP-H-1</strain>
    </source>
</reference>
<protein>
    <recommendedName>
        <fullName evidence="3">AMP-binding enzyme C-terminal domain-containing protein</fullName>
    </recommendedName>
</protein>
<dbReference type="GO" id="GO:0031177">
    <property type="term" value="F:phosphopantetheine binding"/>
    <property type="evidence" value="ECO:0007669"/>
    <property type="project" value="TreeGrafter"/>
</dbReference>
<evidence type="ECO:0000256" key="2">
    <source>
        <dbReference type="ARBA" id="ARBA00022553"/>
    </source>
</evidence>
<dbReference type="Gene3D" id="3.30.300.30">
    <property type="match status" value="1"/>
</dbReference>
<dbReference type="AlphaFoldDB" id="A0AAI8SNU6"/>
<dbReference type="EMBL" id="AP020326">
    <property type="protein sequence ID" value="BBN48754.1"/>
    <property type="molecule type" value="Genomic_DNA"/>
</dbReference>
<evidence type="ECO:0000259" key="3">
    <source>
        <dbReference type="Pfam" id="PF13193"/>
    </source>
</evidence>
<dbReference type="GO" id="GO:0043041">
    <property type="term" value="P:amino acid activation for nonribosomal peptide biosynthetic process"/>
    <property type="evidence" value="ECO:0007669"/>
    <property type="project" value="TreeGrafter"/>
</dbReference>
<keyword evidence="1" id="KW-0596">Phosphopantetheine</keyword>
<gene>
    <name evidence="4" type="ORF">JPH1_32290</name>
</gene>
<dbReference type="InterPro" id="IPR045851">
    <property type="entry name" value="AMP-bd_C_sf"/>
</dbReference>
<dbReference type="FunFam" id="3.30.300.30:FF:000010">
    <property type="entry name" value="Enterobactin synthetase component F"/>
    <property type="match status" value="1"/>
</dbReference>
<dbReference type="Pfam" id="PF13193">
    <property type="entry name" value="AMP-binding_C"/>
    <property type="match status" value="1"/>
</dbReference>
<dbReference type="PANTHER" id="PTHR45527:SF1">
    <property type="entry name" value="FATTY ACID SYNTHASE"/>
    <property type="match status" value="1"/>
</dbReference>
<accession>A0AAI8SNU6</accession>
<dbReference type="GO" id="GO:0005829">
    <property type="term" value="C:cytosol"/>
    <property type="evidence" value="ECO:0007669"/>
    <property type="project" value="TreeGrafter"/>
</dbReference>
<feature type="domain" description="AMP-binding enzyme C-terminal" evidence="3">
    <location>
        <begin position="20"/>
        <end position="90"/>
    </location>
</feature>
<evidence type="ECO:0000313" key="5">
    <source>
        <dbReference type="Proteomes" id="UP000327362"/>
    </source>
</evidence>
<proteinExistence type="predicted"/>
<sequence>MGRVDEQVKVRGYRIELGEVRAALLGVEGVEQAVVLAREDGVGERRLVGYVTGAADPVEIRARLGQRLPSFMVPSAVVVLDVLPLTVGGKVDVGALPAPVLGVGVFGRRWGWLRRFWRGFLVRCWGWGGLGLRIRFLIWGVIRCRRCG</sequence>
<name>A0AAI8SNU6_MYCAV</name>
<keyword evidence="2" id="KW-0597">Phosphoprotein</keyword>
<dbReference type="PANTHER" id="PTHR45527">
    <property type="entry name" value="NONRIBOSOMAL PEPTIDE SYNTHETASE"/>
    <property type="match status" value="1"/>
</dbReference>
<organism evidence="4 5">
    <name type="scientific">Mycobacterium avium subsp. hominissuis</name>
    <dbReference type="NCBI Taxonomy" id="439334"/>
    <lineage>
        <taxon>Bacteria</taxon>
        <taxon>Bacillati</taxon>
        <taxon>Actinomycetota</taxon>
        <taxon>Actinomycetes</taxon>
        <taxon>Mycobacteriales</taxon>
        <taxon>Mycobacteriaceae</taxon>
        <taxon>Mycobacterium</taxon>
        <taxon>Mycobacterium avium complex (MAC)</taxon>
    </lineage>
</organism>
<dbReference type="GO" id="GO:0044550">
    <property type="term" value="P:secondary metabolite biosynthetic process"/>
    <property type="evidence" value="ECO:0007669"/>
    <property type="project" value="TreeGrafter"/>
</dbReference>
<evidence type="ECO:0000256" key="1">
    <source>
        <dbReference type="ARBA" id="ARBA00022450"/>
    </source>
</evidence>